<evidence type="ECO:0000256" key="2">
    <source>
        <dbReference type="SAM" id="Phobius"/>
    </source>
</evidence>
<feature type="chain" id="PRO_5020859832" description="Dystroglycan-type cadherin-like domain-containing protein" evidence="3">
    <location>
        <begin position="20"/>
        <end position="793"/>
    </location>
</feature>
<dbReference type="InterPro" id="IPR015919">
    <property type="entry name" value="Cadherin-like_sf"/>
</dbReference>
<keyword evidence="6" id="KW-1185">Reference proteome</keyword>
<feature type="region of interest" description="Disordered" evidence="1">
    <location>
        <begin position="770"/>
        <end position="793"/>
    </location>
</feature>
<evidence type="ECO:0000313" key="6">
    <source>
        <dbReference type="Proteomes" id="UP000268321"/>
    </source>
</evidence>
<feature type="compositionally biased region" description="Basic and acidic residues" evidence="1">
    <location>
        <begin position="770"/>
        <end position="781"/>
    </location>
</feature>
<evidence type="ECO:0000256" key="1">
    <source>
        <dbReference type="SAM" id="MobiDB-lite"/>
    </source>
</evidence>
<feature type="domain" description="Dystroglycan-type cadherin-like" evidence="4">
    <location>
        <begin position="333"/>
        <end position="421"/>
    </location>
</feature>
<name>A0A4P9Z7Z2_9ASCO</name>
<dbReference type="GO" id="GO:0016020">
    <property type="term" value="C:membrane"/>
    <property type="evidence" value="ECO:0007669"/>
    <property type="project" value="InterPro"/>
</dbReference>
<sequence length="793" mass="84888">MHWAPQLVLRALLTTPVAALYVGWPMYEQLPDVALVDTSYLFTLASTTYRSSINGSVAYLASELPKWLLFDKASRKFTGTPTSGDVGAFQVVLTGIDLADGLSLSNTYLMLVATGKAIVASADAITATVEHNGHTNGRNGLVVTPGKPFSISFSRDVFAHSDEVTEYYGRSQDRTPLPSWAHFDAGSLTFSGVVPEVVSSIAPSVLYTFSVIAAQHAGFASAVGTFELVFGAHLLSTSADASVKINGTFGDALSVPVPVFSSVFLDGTPISASEISDVVLENAPAFVSLLLNYTLKGTFPNTTMVADFDVRVQDVYGNSVFLPHHILSLGSLFSVASMSDVNATRGHFFEHQILRSVLTEANTTDVQVDTDASWLSYDSKNMTLVGLVPTNFEQASVNVVATHLSFRNELSFVVRAVDASAASSATSTSSLPTSSTTSFPTATPAAKPEREHKQEKLAIGLGAGLGGAVLLLCLALLLVCCLRKGKSAEDDEKRVPHNEPELTGPGFGTTFDLDDHAEIACQLCALNAMKLDADNASKHPDCYYLDERGLPTKSWRADGMSDVAAVKKMLLDESRRSAMSMNTVNTEQLFSVRVVDDNFDRASRQSFAELPHDTSSANILRLDSDGNIVGDASAPAKNASAKPVLPKNASDDMLVKIAEESPNTSSNVTQASSLYSLMAKLDPAALYFDSSFNAETIPLRDTFECVTASNGDVHWRQTQTDASSTVSGLAQLYASTKTCNLPYGSRLLDDAPKFPAKLVEFTRKASLKESSHQLRVDHPADEGQIMDDGDSLT</sequence>
<keyword evidence="2" id="KW-1133">Transmembrane helix</keyword>
<dbReference type="Proteomes" id="UP000268321">
    <property type="component" value="Unassembled WGS sequence"/>
</dbReference>
<gene>
    <name evidence="5" type="ORF">METBISCDRAFT_32236</name>
</gene>
<feature type="region of interest" description="Disordered" evidence="1">
    <location>
        <begin position="425"/>
        <end position="451"/>
    </location>
</feature>
<dbReference type="InterPro" id="IPR006644">
    <property type="entry name" value="Cadg"/>
</dbReference>
<organism evidence="5 6">
    <name type="scientific">Metschnikowia bicuspidata</name>
    <dbReference type="NCBI Taxonomy" id="27322"/>
    <lineage>
        <taxon>Eukaryota</taxon>
        <taxon>Fungi</taxon>
        <taxon>Dikarya</taxon>
        <taxon>Ascomycota</taxon>
        <taxon>Saccharomycotina</taxon>
        <taxon>Pichiomycetes</taxon>
        <taxon>Metschnikowiaceae</taxon>
        <taxon>Metschnikowia</taxon>
    </lineage>
</organism>
<accession>A0A4P9Z7Z2</accession>
<evidence type="ECO:0000259" key="4">
    <source>
        <dbReference type="SMART" id="SM00736"/>
    </source>
</evidence>
<keyword evidence="3" id="KW-0732">Signal</keyword>
<dbReference type="Gene3D" id="2.60.40.10">
    <property type="entry name" value="Immunoglobulins"/>
    <property type="match status" value="2"/>
</dbReference>
<proteinExistence type="predicted"/>
<feature type="domain" description="Dystroglycan-type cadherin-like" evidence="4">
    <location>
        <begin position="133"/>
        <end position="237"/>
    </location>
</feature>
<dbReference type="SUPFAM" id="SSF49313">
    <property type="entry name" value="Cadherin-like"/>
    <property type="match status" value="3"/>
</dbReference>
<dbReference type="EMBL" id="ML004902">
    <property type="protein sequence ID" value="RKP28342.1"/>
    <property type="molecule type" value="Genomic_DNA"/>
</dbReference>
<keyword evidence="2" id="KW-0472">Membrane</keyword>
<dbReference type="InterPro" id="IPR013783">
    <property type="entry name" value="Ig-like_fold"/>
</dbReference>
<feature type="domain" description="Dystroglycan-type cadherin-like" evidence="4">
    <location>
        <begin position="25"/>
        <end position="119"/>
    </location>
</feature>
<dbReference type="SMART" id="SM00736">
    <property type="entry name" value="CADG"/>
    <property type="match status" value="3"/>
</dbReference>
<evidence type="ECO:0000313" key="5">
    <source>
        <dbReference type="EMBL" id="RKP28342.1"/>
    </source>
</evidence>
<dbReference type="Pfam" id="PF05345">
    <property type="entry name" value="He_PIG"/>
    <property type="match status" value="2"/>
</dbReference>
<keyword evidence="2" id="KW-0812">Transmembrane</keyword>
<feature type="signal peptide" evidence="3">
    <location>
        <begin position="1"/>
        <end position="19"/>
    </location>
</feature>
<feature type="compositionally biased region" description="Acidic residues" evidence="1">
    <location>
        <begin position="784"/>
        <end position="793"/>
    </location>
</feature>
<dbReference type="GO" id="GO:0005509">
    <property type="term" value="F:calcium ion binding"/>
    <property type="evidence" value="ECO:0007669"/>
    <property type="project" value="InterPro"/>
</dbReference>
<dbReference type="AlphaFoldDB" id="A0A4P9Z7Z2"/>
<reference evidence="6" key="1">
    <citation type="journal article" date="2018" name="Nat. Microbiol.">
        <title>Leveraging single-cell genomics to expand the fungal tree of life.</title>
        <authorList>
            <person name="Ahrendt S.R."/>
            <person name="Quandt C.A."/>
            <person name="Ciobanu D."/>
            <person name="Clum A."/>
            <person name="Salamov A."/>
            <person name="Andreopoulos B."/>
            <person name="Cheng J.F."/>
            <person name="Woyke T."/>
            <person name="Pelin A."/>
            <person name="Henrissat B."/>
            <person name="Reynolds N.K."/>
            <person name="Benny G.L."/>
            <person name="Smith M.E."/>
            <person name="James T.Y."/>
            <person name="Grigoriev I.V."/>
        </authorList>
    </citation>
    <scope>NUCLEOTIDE SEQUENCE [LARGE SCALE GENOMIC DNA]</scope>
    <source>
        <strain evidence="6">Baker2002</strain>
    </source>
</reference>
<feature type="transmembrane region" description="Helical" evidence="2">
    <location>
        <begin position="457"/>
        <end position="479"/>
    </location>
</feature>
<feature type="compositionally biased region" description="Low complexity" evidence="1">
    <location>
        <begin position="425"/>
        <end position="446"/>
    </location>
</feature>
<dbReference type="OrthoDB" id="41532at2759"/>
<protein>
    <recommendedName>
        <fullName evidence="4">Dystroglycan-type cadherin-like domain-containing protein</fullName>
    </recommendedName>
</protein>
<evidence type="ECO:0000256" key="3">
    <source>
        <dbReference type="SAM" id="SignalP"/>
    </source>
</evidence>